<dbReference type="Proteomes" id="UP000195807">
    <property type="component" value="Chromosome"/>
</dbReference>
<evidence type="ECO:0000313" key="3">
    <source>
        <dbReference type="Proteomes" id="UP000195807"/>
    </source>
</evidence>
<dbReference type="STRING" id="450378.GCA_001661675_02703"/>
<name>A0A1Z1FE51_9SPHN</name>
<reference evidence="2 3" key="1">
    <citation type="submission" date="2017-01" db="EMBL/GenBank/DDBJ databases">
        <title>Complete genome sequence of esterase-producing bacterium Croceicoccus marinus E4A9.</title>
        <authorList>
            <person name="Wu Y.-H."/>
            <person name="Cheng H."/>
            <person name="Xu L."/>
            <person name="Huo Y.-Y."/>
            <person name="Wang C.-S."/>
            <person name="Xu X.-W."/>
        </authorList>
    </citation>
    <scope>NUCLEOTIDE SEQUENCE [LARGE SCALE GENOMIC DNA]</scope>
    <source>
        <strain evidence="2 3">E4A9</strain>
    </source>
</reference>
<dbReference type="Pfam" id="PF07486">
    <property type="entry name" value="Hydrolase_2"/>
    <property type="match status" value="1"/>
</dbReference>
<dbReference type="GO" id="GO:0016787">
    <property type="term" value="F:hydrolase activity"/>
    <property type="evidence" value="ECO:0007669"/>
    <property type="project" value="InterPro"/>
</dbReference>
<accession>A0A1Z1FE51</accession>
<evidence type="ECO:0000259" key="1">
    <source>
        <dbReference type="Pfam" id="PF07486"/>
    </source>
</evidence>
<dbReference type="AlphaFoldDB" id="A0A1Z1FE51"/>
<dbReference type="EMBL" id="CP019602">
    <property type="protein sequence ID" value="ARU16983.1"/>
    <property type="molecule type" value="Genomic_DNA"/>
</dbReference>
<dbReference type="InterPro" id="IPR042047">
    <property type="entry name" value="SleB_dom1"/>
</dbReference>
<organism evidence="2 3">
    <name type="scientific">Croceicoccus marinus</name>
    <dbReference type="NCBI Taxonomy" id="450378"/>
    <lineage>
        <taxon>Bacteria</taxon>
        <taxon>Pseudomonadati</taxon>
        <taxon>Pseudomonadota</taxon>
        <taxon>Alphaproteobacteria</taxon>
        <taxon>Sphingomonadales</taxon>
        <taxon>Erythrobacteraceae</taxon>
        <taxon>Croceicoccus</taxon>
    </lineage>
</organism>
<protein>
    <recommendedName>
        <fullName evidence="1">Cell wall hydrolase SleB domain-containing protein</fullName>
    </recommendedName>
</protein>
<proteinExistence type="predicted"/>
<evidence type="ECO:0000313" key="2">
    <source>
        <dbReference type="EMBL" id="ARU16983.1"/>
    </source>
</evidence>
<dbReference type="RefSeq" id="WP_066847380.1">
    <property type="nucleotide sequence ID" value="NZ_CP019602.1"/>
</dbReference>
<keyword evidence="3" id="KW-1185">Reference proteome</keyword>
<feature type="domain" description="Cell wall hydrolase SleB" evidence="1">
    <location>
        <begin position="119"/>
        <end position="223"/>
    </location>
</feature>
<sequence>MGRKVKGASALSLAVMAGIALFGFEGTRAHAEMGDYMPVDAIDNVAESVTTQRDDKSAAGGFVSQPVVQSIPETPEAESQNAVPMASNLGDYLSGLPTPSSLDQNLNCLAGAIYHESKGEPLDGQLAVARVIVARAASPQFPSSYCGVVYQRHQFSFVRGNSMPAINKASRAWQRAKKLAMIADQNGWQSVAEGALYFHADYVNPRWNRKMTRLAQIDNHIFYR</sequence>
<dbReference type="KEGG" id="cman:A9D14_13460"/>
<dbReference type="InterPro" id="IPR011105">
    <property type="entry name" value="Cell_wall_hydrolase_SleB"/>
</dbReference>
<dbReference type="OrthoDB" id="9785345at2"/>
<dbReference type="Gene3D" id="1.10.10.2520">
    <property type="entry name" value="Cell wall hydrolase SleB, domain 1"/>
    <property type="match status" value="1"/>
</dbReference>
<gene>
    <name evidence="2" type="ORF">A9D14_13460</name>
</gene>